<feature type="domain" description="JmjC" evidence="1">
    <location>
        <begin position="115"/>
        <end position="279"/>
    </location>
</feature>
<evidence type="ECO:0000259" key="1">
    <source>
        <dbReference type="PROSITE" id="PS51184"/>
    </source>
</evidence>
<gene>
    <name evidence="2" type="ORF">J0A66_10445</name>
</gene>
<dbReference type="SUPFAM" id="SSF51197">
    <property type="entry name" value="Clavaminate synthase-like"/>
    <property type="match status" value="1"/>
</dbReference>
<sequence>MLSIHNRTRVIEDCQPGSIPDNVLNSPVPLVLKGLVRHWKLVDLGRQSSEAAVDYLKSHYNGKPSQVYFGEPGLNGRYFYDKEVTRLNYETRKAQIDEVLDLILAARQEQHPPSYYIASNLIHTHFPALREENDLHLPRPDPGYPVEANRVSIWIGNKTLACAHYDASSNLACCVVGNRRFSLFPPEQIANLYPGPLEPTPGGQAISMVDFSNPDLDRFPDFPKAVEAGQIAELEPGDALFLPSMWWHQVEGLNDFNILINYWWSEAPAYTGSGMNVLYHALLCLRDKPEHEKRAWREVLDYYVFGDADRAGRHLPEQARGFLGELDDIKARQLRAMLLSRLNR</sequence>
<name>A0A939DPN2_9ALTE</name>
<evidence type="ECO:0000313" key="2">
    <source>
        <dbReference type="EMBL" id="MBN7825641.1"/>
    </source>
</evidence>
<dbReference type="InterPro" id="IPR041667">
    <property type="entry name" value="Cupin_8"/>
</dbReference>
<dbReference type="PANTHER" id="PTHR12461">
    <property type="entry name" value="HYPOXIA-INDUCIBLE FACTOR 1 ALPHA INHIBITOR-RELATED"/>
    <property type="match status" value="1"/>
</dbReference>
<evidence type="ECO:0000313" key="3">
    <source>
        <dbReference type="Proteomes" id="UP000664654"/>
    </source>
</evidence>
<accession>A0A939DPN2</accession>
<keyword evidence="3" id="KW-1185">Reference proteome</keyword>
<comment type="caution">
    <text evidence="2">The sequence shown here is derived from an EMBL/GenBank/DDBJ whole genome shotgun (WGS) entry which is preliminary data.</text>
</comment>
<reference evidence="2" key="1">
    <citation type="submission" date="2021-03" db="EMBL/GenBank/DDBJ databases">
        <title>novel species isolated from a fishpond in China.</title>
        <authorList>
            <person name="Lu H."/>
            <person name="Cai Z."/>
        </authorList>
    </citation>
    <scope>NUCLEOTIDE SEQUENCE</scope>
    <source>
        <strain evidence="2">JCM 30855</strain>
    </source>
</reference>
<proteinExistence type="predicted"/>
<dbReference type="PANTHER" id="PTHR12461:SF105">
    <property type="entry name" value="HYPOXIA-INDUCIBLE FACTOR 1-ALPHA INHIBITOR"/>
    <property type="match status" value="1"/>
</dbReference>
<dbReference type="EMBL" id="JAFKCV010000005">
    <property type="protein sequence ID" value="MBN7825641.1"/>
    <property type="molecule type" value="Genomic_DNA"/>
</dbReference>
<dbReference type="Proteomes" id="UP000664654">
    <property type="component" value="Unassembled WGS sequence"/>
</dbReference>
<dbReference type="PROSITE" id="PS51184">
    <property type="entry name" value="JMJC"/>
    <property type="match status" value="1"/>
</dbReference>
<dbReference type="AlphaFoldDB" id="A0A939DPN2"/>
<organism evidence="2 3">
    <name type="scientific">Bowmanella dokdonensis</name>
    <dbReference type="NCBI Taxonomy" id="751969"/>
    <lineage>
        <taxon>Bacteria</taxon>
        <taxon>Pseudomonadati</taxon>
        <taxon>Pseudomonadota</taxon>
        <taxon>Gammaproteobacteria</taxon>
        <taxon>Alteromonadales</taxon>
        <taxon>Alteromonadaceae</taxon>
        <taxon>Bowmanella</taxon>
    </lineage>
</organism>
<dbReference type="Pfam" id="PF13621">
    <property type="entry name" value="Cupin_8"/>
    <property type="match status" value="1"/>
</dbReference>
<dbReference type="SMART" id="SM00558">
    <property type="entry name" value="JmjC"/>
    <property type="match status" value="1"/>
</dbReference>
<dbReference type="InterPro" id="IPR003347">
    <property type="entry name" value="JmjC_dom"/>
</dbReference>
<dbReference type="RefSeq" id="WP_206573760.1">
    <property type="nucleotide sequence ID" value="NZ_JAFKCV010000005.1"/>
</dbReference>
<dbReference type="InterPro" id="IPR014710">
    <property type="entry name" value="RmlC-like_jellyroll"/>
</dbReference>
<dbReference type="Gene3D" id="2.60.120.10">
    <property type="entry name" value="Jelly Rolls"/>
    <property type="match status" value="1"/>
</dbReference>
<protein>
    <submittedName>
        <fullName evidence="2">Cupin-like domain-containing protein</fullName>
    </submittedName>
</protein>